<accession>A0AAI8YZT4</accession>
<evidence type="ECO:0000256" key="1">
    <source>
        <dbReference type="ARBA" id="ARBA00010568"/>
    </source>
</evidence>
<keyword evidence="4" id="KW-1185">Reference proteome</keyword>
<comment type="caution">
    <text evidence="3">The sequence shown here is derived from an EMBL/GenBank/DDBJ whole genome shotgun (WGS) entry which is preliminary data.</text>
</comment>
<dbReference type="PANTHER" id="PTHR31977">
    <property type="entry name" value="UPF0696 PROTEIN C11ORF68"/>
    <property type="match status" value="1"/>
</dbReference>
<gene>
    <name evidence="3" type="ORF">LECACI_7A004997</name>
</gene>
<comment type="similarity">
    <text evidence="1">Belongs to the UPF0696 family.</text>
</comment>
<feature type="compositionally biased region" description="Basic and acidic residues" evidence="2">
    <location>
        <begin position="32"/>
        <end position="43"/>
    </location>
</feature>
<evidence type="ECO:0000256" key="2">
    <source>
        <dbReference type="SAM" id="MobiDB-lite"/>
    </source>
</evidence>
<feature type="region of interest" description="Disordered" evidence="2">
    <location>
        <begin position="1"/>
        <end position="47"/>
    </location>
</feature>
<dbReference type="InterPro" id="IPR015034">
    <property type="entry name" value="Bles03"/>
</dbReference>
<dbReference type="Gene3D" id="3.30.760.10">
    <property type="entry name" value="RNA Cap, Translation Initiation Factor Eif4e"/>
    <property type="match status" value="1"/>
</dbReference>
<evidence type="ECO:0000313" key="3">
    <source>
        <dbReference type="EMBL" id="CAK4026019.1"/>
    </source>
</evidence>
<name>A0AAI8YZT4_9PEZI</name>
<evidence type="ECO:0000313" key="4">
    <source>
        <dbReference type="Proteomes" id="UP001296104"/>
    </source>
</evidence>
<dbReference type="Proteomes" id="UP001296104">
    <property type="component" value="Unassembled WGS sequence"/>
</dbReference>
<reference evidence="3" key="1">
    <citation type="submission" date="2023-11" db="EMBL/GenBank/DDBJ databases">
        <authorList>
            <person name="Alioto T."/>
            <person name="Alioto T."/>
            <person name="Gomez Garrido J."/>
        </authorList>
    </citation>
    <scope>NUCLEOTIDE SEQUENCE</scope>
</reference>
<evidence type="ECO:0008006" key="5">
    <source>
        <dbReference type="Google" id="ProtNLM"/>
    </source>
</evidence>
<dbReference type="AlphaFoldDB" id="A0AAI8YZT4"/>
<protein>
    <recommendedName>
        <fullName evidence="5">DUF1917-domain-containing protein</fullName>
    </recommendedName>
</protein>
<dbReference type="InterPro" id="IPR023398">
    <property type="entry name" value="TIF_eIF4e-like"/>
</dbReference>
<dbReference type="PANTHER" id="PTHR31977:SF1">
    <property type="entry name" value="UPF0696 PROTEIN C11ORF68"/>
    <property type="match status" value="1"/>
</dbReference>
<sequence length="332" mass="37710">MRRYESPVKLPAIKKIRLAPTPPSSGRSKRQPSSDEKLSDLQKSRPQLRSLEQAHAQDLHPRVSEKARILDGNDAEDLFDVSRFEDDPDAWQQHKESIDEFLRRMPIEEAPACAQSDWLWVQCPKVPRSRAKSLGAVKNGSFRDCNDLFAKYAVQKAKIEEQNPGMDPSTITRKMAPYRDQLEGDILALAVKSGVTVGKWMLFPKRKDLAQYWRLVATGTAEGNLGITAKVSTEPSEETLICVYTYDFSDTEDVVRVLKELENLGLCSTTSKPIYYKCDAYTYLGINYGNKYSLRASLFSSKDLLQNEFKALRDGPVARLKKRNKKMTEFCT</sequence>
<dbReference type="Pfam" id="PF08939">
    <property type="entry name" value="Bles03"/>
    <property type="match status" value="1"/>
</dbReference>
<proteinExistence type="inferred from homology"/>
<dbReference type="SUPFAM" id="SSF55418">
    <property type="entry name" value="eIF4e-like"/>
    <property type="match status" value="1"/>
</dbReference>
<dbReference type="EMBL" id="CAVMBE010000030">
    <property type="protein sequence ID" value="CAK4026019.1"/>
    <property type="molecule type" value="Genomic_DNA"/>
</dbReference>
<organism evidence="3 4">
    <name type="scientific">Lecanosticta acicola</name>
    <dbReference type="NCBI Taxonomy" id="111012"/>
    <lineage>
        <taxon>Eukaryota</taxon>
        <taxon>Fungi</taxon>
        <taxon>Dikarya</taxon>
        <taxon>Ascomycota</taxon>
        <taxon>Pezizomycotina</taxon>
        <taxon>Dothideomycetes</taxon>
        <taxon>Dothideomycetidae</taxon>
        <taxon>Mycosphaerellales</taxon>
        <taxon>Mycosphaerellaceae</taxon>
        <taxon>Lecanosticta</taxon>
    </lineage>
</organism>